<evidence type="ECO:0000256" key="2">
    <source>
        <dbReference type="ARBA" id="ARBA00022801"/>
    </source>
</evidence>
<dbReference type="Gene3D" id="3.50.80.20">
    <property type="entry name" value="D-Ala-D-Ala carboxypeptidase C, peptidase S13"/>
    <property type="match status" value="1"/>
</dbReference>
<dbReference type="InterPro" id="IPR012338">
    <property type="entry name" value="Beta-lactam/transpept-like"/>
</dbReference>
<evidence type="ECO:0000256" key="1">
    <source>
        <dbReference type="ARBA" id="ARBA00006096"/>
    </source>
</evidence>
<evidence type="ECO:0000313" key="4">
    <source>
        <dbReference type="Proteomes" id="UP000326671"/>
    </source>
</evidence>
<dbReference type="EMBL" id="VYKL01000018">
    <property type="protein sequence ID" value="KAA9023849.1"/>
    <property type="molecule type" value="Genomic_DNA"/>
</dbReference>
<proteinExistence type="inferred from homology"/>
<comment type="similarity">
    <text evidence="1">Belongs to the peptidase S13 family.</text>
</comment>
<name>A0A5J5HQ87_9BACI</name>
<dbReference type="SUPFAM" id="SSF56601">
    <property type="entry name" value="beta-lactamase/transpeptidase-like"/>
    <property type="match status" value="1"/>
</dbReference>
<dbReference type="PANTHER" id="PTHR30023">
    <property type="entry name" value="D-ALANYL-D-ALANINE CARBOXYPEPTIDASE"/>
    <property type="match status" value="1"/>
</dbReference>
<sequence>MKRISLLNTNRIKYFFLITVILLALPIPSLAEGQNLKKAVTLELEIDNIINDQRLKGAITGVSIRKADSGEIVYSSYGDIRLHPASNMKLLTAAAALEQLGPDYQFSTEVWMDGRIKRKVLKGNLYLKGKGDPTLMKEDLDLFAKKLKAKGITKINGNLVGDDSWYDSIRLSQDLNWSDESFHTGAQVSALTLSPSNDYDSGTVLLEINPAAKIGKKAKIQVTPKNEYVTIMNLTKTVETTQASEVSFERLHGENTIIVKGTIPQNSSTIKKWAAVWEPTEYAIHVFKTSLKEYGITFTGKSEMKTGVTPKEASKLAVRKSMPLKDLLIPFMKLSNNGHAEVLTKEMGKVVYGEGSWEAGLQVIKETVSELGLHGNTIQLRDGSGMSHKNMIPANELSKLLFIAQKKSWFPEFERSLPVAGQPDKGTGGTLRNRLKDELTIGNVRAKTGSISGVSTLSGYVTARNGEKFIFSILINNYLAASVTDIEDRIVRTLAEY</sequence>
<dbReference type="AlphaFoldDB" id="A0A5J5HQ87"/>
<dbReference type="GO" id="GO:0009002">
    <property type="term" value="F:serine-type D-Ala-D-Ala carboxypeptidase activity"/>
    <property type="evidence" value="ECO:0007669"/>
    <property type="project" value="UniProtKB-EC"/>
</dbReference>
<comment type="caution">
    <text evidence="3">The sequence shown here is derived from an EMBL/GenBank/DDBJ whole genome shotgun (WGS) entry which is preliminary data.</text>
</comment>
<keyword evidence="2 3" id="KW-0378">Hydrolase</keyword>
<dbReference type="Pfam" id="PF02113">
    <property type="entry name" value="Peptidase_S13"/>
    <property type="match status" value="1"/>
</dbReference>
<protein>
    <submittedName>
        <fullName evidence="3">D-alanyl-D-alanine carboxypeptidase/D-alanyl-D-alanine-endopeptidase</fullName>
        <ecNumber evidence="3">3.4.16.4</ecNumber>
    </submittedName>
</protein>
<dbReference type="Proteomes" id="UP000326671">
    <property type="component" value="Unassembled WGS sequence"/>
</dbReference>
<dbReference type="GO" id="GO:0000270">
    <property type="term" value="P:peptidoglycan metabolic process"/>
    <property type="evidence" value="ECO:0007669"/>
    <property type="project" value="TreeGrafter"/>
</dbReference>
<keyword evidence="4" id="KW-1185">Reference proteome</keyword>
<gene>
    <name evidence="3" type="primary">dacB</name>
    <name evidence="3" type="ORF">F4V44_11960</name>
</gene>
<dbReference type="PANTHER" id="PTHR30023:SF0">
    <property type="entry name" value="PENICILLIN-SENSITIVE CARBOXYPEPTIDASE A"/>
    <property type="match status" value="1"/>
</dbReference>
<dbReference type="EC" id="3.4.16.4" evidence="3"/>
<evidence type="ECO:0000313" key="3">
    <source>
        <dbReference type="EMBL" id="KAA9023849.1"/>
    </source>
</evidence>
<dbReference type="RefSeq" id="WP_150440250.1">
    <property type="nucleotide sequence ID" value="NZ_VYKL01000018.1"/>
</dbReference>
<reference evidence="3 4" key="1">
    <citation type="submission" date="2019-09" db="EMBL/GenBank/DDBJ databases">
        <title>Whole genome sequences of isolates from the Mars Exploration Rovers.</title>
        <authorList>
            <person name="Seuylemezian A."/>
            <person name="Vaishampayan P."/>
        </authorList>
    </citation>
    <scope>NUCLEOTIDE SEQUENCE [LARGE SCALE GENOMIC DNA]</scope>
    <source>
        <strain evidence="3 4">MER_TA_151</strain>
    </source>
</reference>
<accession>A0A5J5HQ87</accession>
<dbReference type="NCBIfam" id="TIGR00666">
    <property type="entry name" value="PBP4"/>
    <property type="match status" value="1"/>
</dbReference>
<keyword evidence="3" id="KW-0121">Carboxypeptidase</keyword>
<dbReference type="GO" id="GO:0006508">
    <property type="term" value="P:proteolysis"/>
    <property type="evidence" value="ECO:0007669"/>
    <property type="project" value="InterPro"/>
</dbReference>
<dbReference type="OrthoDB" id="9802627at2"/>
<dbReference type="PRINTS" id="PR00922">
    <property type="entry name" value="DADACBPTASE3"/>
</dbReference>
<dbReference type="Gene3D" id="3.40.710.10">
    <property type="entry name" value="DD-peptidase/beta-lactamase superfamily"/>
    <property type="match status" value="2"/>
</dbReference>
<keyword evidence="3" id="KW-0645">Protease</keyword>
<organism evidence="3 4">
    <name type="scientific">Niallia endozanthoxylica</name>
    <dbReference type="NCBI Taxonomy" id="2036016"/>
    <lineage>
        <taxon>Bacteria</taxon>
        <taxon>Bacillati</taxon>
        <taxon>Bacillota</taxon>
        <taxon>Bacilli</taxon>
        <taxon>Bacillales</taxon>
        <taxon>Bacillaceae</taxon>
        <taxon>Niallia</taxon>
    </lineage>
</organism>
<dbReference type="InterPro" id="IPR000667">
    <property type="entry name" value="Peptidase_S13"/>
</dbReference>